<name>A0A095ZS89_9MICC</name>
<evidence type="ECO:0000256" key="8">
    <source>
        <dbReference type="RuleBase" id="RU003656"/>
    </source>
</evidence>
<evidence type="ECO:0000256" key="2">
    <source>
        <dbReference type="ARBA" id="ARBA00005712"/>
    </source>
</evidence>
<evidence type="ECO:0000256" key="6">
    <source>
        <dbReference type="ARBA" id="ARBA00023196"/>
    </source>
</evidence>
<dbReference type="Gene3D" id="2.60.15.10">
    <property type="entry name" value="F0F1 ATP synthase delta/epsilon subunit, N-terminal"/>
    <property type="match status" value="1"/>
</dbReference>
<dbReference type="GO" id="GO:0005524">
    <property type="term" value="F:ATP binding"/>
    <property type="evidence" value="ECO:0007669"/>
    <property type="project" value="UniProtKB-UniRule"/>
</dbReference>
<dbReference type="Pfam" id="PF02823">
    <property type="entry name" value="ATP-synt_DE_N"/>
    <property type="match status" value="1"/>
</dbReference>
<keyword evidence="5 7" id="KW-0472">Membrane</keyword>
<dbReference type="GO" id="GO:0045259">
    <property type="term" value="C:proton-transporting ATP synthase complex"/>
    <property type="evidence" value="ECO:0007669"/>
    <property type="project" value="UniProtKB-KW"/>
</dbReference>
<comment type="subcellular location">
    <subcellularLocation>
        <location evidence="1 7">Cell membrane</location>
        <topology evidence="1 7">Peripheral membrane protein</topology>
    </subcellularLocation>
</comment>
<dbReference type="EMBL" id="JRNH01000004">
    <property type="protein sequence ID" value="KGF21377.1"/>
    <property type="molecule type" value="Genomic_DNA"/>
</dbReference>
<dbReference type="NCBIfam" id="NF009977">
    <property type="entry name" value="PRK13442.1"/>
    <property type="match status" value="1"/>
</dbReference>
<keyword evidence="6 7" id="KW-0139">CF(1)</keyword>
<dbReference type="GO" id="GO:0005886">
    <property type="term" value="C:plasma membrane"/>
    <property type="evidence" value="ECO:0007669"/>
    <property type="project" value="UniProtKB-SubCell"/>
</dbReference>
<evidence type="ECO:0000313" key="12">
    <source>
        <dbReference type="Proteomes" id="UP000053528"/>
    </source>
</evidence>
<comment type="similarity">
    <text evidence="2 7 8">Belongs to the ATPase epsilon chain family.</text>
</comment>
<reference evidence="10 12" key="1">
    <citation type="submission" date="2014-07" db="EMBL/GenBank/DDBJ databases">
        <authorList>
            <person name="McCorrison J."/>
            <person name="Sanka R."/>
            <person name="Torralba M."/>
            <person name="Gillis M."/>
            <person name="Haft D.H."/>
            <person name="Methe B."/>
            <person name="Sutton G."/>
            <person name="Nelson K.E."/>
        </authorList>
    </citation>
    <scope>NUCLEOTIDE SEQUENCE [LARGE SCALE GENOMIC DNA]</scope>
    <source>
        <strain evidence="10 12">DNF00011</strain>
    </source>
</reference>
<keyword evidence="7 8" id="KW-0066">ATP synthesis</keyword>
<dbReference type="CDD" id="cd12152">
    <property type="entry name" value="F1-ATPase_delta"/>
    <property type="match status" value="1"/>
</dbReference>
<dbReference type="AlphaFoldDB" id="A0A095ZS89"/>
<dbReference type="InterPro" id="IPR036771">
    <property type="entry name" value="ATPsynth_dsu/esu_N"/>
</dbReference>
<comment type="subunit">
    <text evidence="7 8">F-type ATPases have 2 components, CF(1) - the catalytic core - and CF(0) - the membrane proton channel. CF(1) has five subunits: alpha(3), beta(3), gamma(1), delta(1), epsilon(1). CF(0) has three main subunits: a, b and c.</text>
</comment>
<dbReference type="HAMAP" id="MF_00530">
    <property type="entry name" value="ATP_synth_epsil_bac"/>
    <property type="match status" value="1"/>
</dbReference>
<dbReference type="SUPFAM" id="SSF51344">
    <property type="entry name" value="Epsilon subunit of F1F0-ATP synthase N-terminal domain"/>
    <property type="match status" value="1"/>
</dbReference>
<feature type="domain" description="ATP synthase F1 complex delta/epsilon subunit N-terminal" evidence="9">
    <location>
        <begin position="4"/>
        <end position="83"/>
    </location>
</feature>
<dbReference type="InterPro" id="IPR001469">
    <property type="entry name" value="ATP_synth_F1_dsu/esu"/>
</dbReference>
<sequence>MATLDVEVVAADRHVWSGEARFVKATTVEGEIGVMPFHSPLMALLASGDVEVEPVDGARIHIQAAGGFFSVDSNRVTIVADRASLVDSTEA</sequence>
<evidence type="ECO:0000256" key="3">
    <source>
        <dbReference type="ARBA" id="ARBA00022448"/>
    </source>
</evidence>
<dbReference type="GO" id="GO:0046933">
    <property type="term" value="F:proton-transporting ATP synthase activity, rotational mechanism"/>
    <property type="evidence" value="ECO:0007669"/>
    <property type="project" value="UniProtKB-UniRule"/>
</dbReference>
<keyword evidence="4 7" id="KW-0406">Ion transport</keyword>
<evidence type="ECO:0000256" key="5">
    <source>
        <dbReference type="ARBA" id="ARBA00023136"/>
    </source>
</evidence>
<proteinExistence type="inferred from homology"/>
<dbReference type="NCBIfam" id="TIGR01216">
    <property type="entry name" value="ATP_synt_epsi"/>
    <property type="match status" value="1"/>
</dbReference>
<evidence type="ECO:0000256" key="1">
    <source>
        <dbReference type="ARBA" id="ARBA00004202"/>
    </source>
</evidence>
<keyword evidence="7" id="KW-1003">Cell membrane</keyword>
<evidence type="ECO:0000313" key="11">
    <source>
        <dbReference type="EMBL" id="KGF21439.1"/>
    </source>
</evidence>
<dbReference type="RefSeq" id="WP_035754603.1">
    <property type="nucleotide sequence ID" value="NZ_JRNH01000004.1"/>
</dbReference>
<accession>A0A095ZS89</accession>
<comment type="caution">
    <text evidence="10">The sequence shown here is derived from an EMBL/GenBank/DDBJ whole genome shotgun (WGS) entry which is preliminary data.</text>
</comment>
<evidence type="ECO:0000259" key="9">
    <source>
        <dbReference type="Pfam" id="PF02823"/>
    </source>
</evidence>
<organism evidence="10 12">
    <name type="scientific">Pseudoglutamicibacter albus DNF00011</name>
    <dbReference type="NCBI Taxonomy" id="1401063"/>
    <lineage>
        <taxon>Bacteria</taxon>
        <taxon>Bacillati</taxon>
        <taxon>Actinomycetota</taxon>
        <taxon>Actinomycetes</taxon>
        <taxon>Micrococcales</taxon>
        <taxon>Micrococcaceae</taxon>
        <taxon>Pseudoglutamicibacter</taxon>
    </lineage>
</organism>
<dbReference type="Proteomes" id="UP000053528">
    <property type="component" value="Unassembled WGS sequence"/>
</dbReference>
<protein>
    <recommendedName>
        <fullName evidence="7">ATP synthase epsilon chain</fullName>
    </recommendedName>
    <alternativeName>
        <fullName evidence="7">ATP synthase F1 sector epsilon subunit</fullName>
    </alternativeName>
    <alternativeName>
        <fullName evidence="7">F-ATPase epsilon subunit</fullName>
    </alternativeName>
</protein>
<dbReference type="EMBL" id="JRNH01000004">
    <property type="protein sequence ID" value="KGF21439.1"/>
    <property type="molecule type" value="Genomic_DNA"/>
</dbReference>
<comment type="function">
    <text evidence="7">Produces ATP from ADP in the presence of a proton gradient across the membrane.</text>
</comment>
<keyword evidence="3 7" id="KW-0813">Transport</keyword>
<evidence type="ECO:0000256" key="4">
    <source>
        <dbReference type="ARBA" id="ARBA00023065"/>
    </source>
</evidence>
<evidence type="ECO:0000313" key="10">
    <source>
        <dbReference type="EMBL" id="KGF21377.1"/>
    </source>
</evidence>
<gene>
    <name evidence="7" type="primary">atpC</name>
    <name evidence="10" type="ORF">HMPREF2128_01435</name>
    <name evidence="11" type="ORF">HMPREF2128_01810</name>
</gene>
<keyword evidence="7" id="KW-0375">Hydrogen ion transport</keyword>
<evidence type="ECO:0000256" key="7">
    <source>
        <dbReference type="HAMAP-Rule" id="MF_00530"/>
    </source>
</evidence>
<dbReference type="InterPro" id="IPR020546">
    <property type="entry name" value="ATP_synth_F1_dsu/esu_N"/>
</dbReference>